<proteinExistence type="predicted"/>
<organism evidence="1 2">
    <name type="scientific">Crossiella equi</name>
    <dbReference type="NCBI Taxonomy" id="130796"/>
    <lineage>
        <taxon>Bacteria</taxon>
        <taxon>Bacillati</taxon>
        <taxon>Actinomycetota</taxon>
        <taxon>Actinomycetes</taxon>
        <taxon>Pseudonocardiales</taxon>
        <taxon>Pseudonocardiaceae</taxon>
        <taxon>Crossiella</taxon>
    </lineage>
</organism>
<evidence type="ECO:0000313" key="1">
    <source>
        <dbReference type="EMBL" id="MBP2477633.1"/>
    </source>
</evidence>
<comment type="caution">
    <text evidence="1">The sequence shown here is derived from an EMBL/GenBank/DDBJ whole genome shotgun (WGS) entry which is preliminary data.</text>
</comment>
<protein>
    <recommendedName>
        <fullName evidence="3">DUF1652 domain-containing protein</fullName>
    </recommendedName>
</protein>
<name>A0ABS5AM49_9PSEU</name>
<evidence type="ECO:0008006" key="3">
    <source>
        <dbReference type="Google" id="ProtNLM"/>
    </source>
</evidence>
<keyword evidence="2" id="KW-1185">Reference proteome</keyword>
<gene>
    <name evidence="1" type="ORF">JOF53_006505</name>
</gene>
<evidence type="ECO:0000313" key="2">
    <source>
        <dbReference type="Proteomes" id="UP001519363"/>
    </source>
</evidence>
<dbReference type="EMBL" id="JAGIOO010000001">
    <property type="protein sequence ID" value="MBP2477633.1"/>
    <property type="molecule type" value="Genomic_DNA"/>
</dbReference>
<sequence>MSDLSVSRPVEAAQIPGTVDILCQDAGGRVRMLAMVPHPHGCALVAPPAGTARLTLSGMRDLMAALSEHYYKIESTVPEQRRVGA</sequence>
<reference evidence="1 2" key="1">
    <citation type="submission" date="2021-03" db="EMBL/GenBank/DDBJ databases">
        <title>Sequencing the genomes of 1000 actinobacteria strains.</title>
        <authorList>
            <person name="Klenk H.-P."/>
        </authorList>
    </citation>
    <scope>NUCLEOTIDE SEQUENCE [LARGE SCALE GENOMIC DNA]</scope>
    <source>
        <strain evidence="1 2">DSM 44580</strain>
    </source>
</reference>
<accession>A0ABS5AM49</accession>
<dbReference type="Proteomes" id="UP001519363">
    <property type="component" value="Unassembled WGS sequence"/>
</dbReference>
<dbReference type="RefSeq" id="WP_086789492.1">
    <property type="nucleotide sequence ID" value="NZ_JAGIOO010000001.1"/>
</dbReference>